<feature type="domain" description="RRM" evidence="5">
    <location>
        <begin position="268"/>
        <end position="340"/>
    </location>
</feature>
<dbReference type="Pfam" id="PF00076">
    <property type="entry name" value="RRM_1"/>
    <property type="match status" value="3"/>
</dbReference>
<dbReference type="Gene3D" id="3.30.70.330">
    <property type="match status" value="3"/>
</dbReference>
<keyword evidence="1" id="KW-0677">Repeat</keyword>
<gene>
    <name evidence="6" type="ORF">H4R34_004472</name>
</gene>
<evidence type="ECO:0000313" key="6">
    <source>
        <dbReference type="EMBL" id="KAJ1975078.1"/>
    </source>
</evidence>
<keyword evidence="2 3" id="KW-0694">RNA-binding</keyword>
<dbReference type="Proteomes" id="UP001151582">
    <property type="component" value="Unassembled WGS sequence"/>
</dbReference>
<evidence type="ECO:0000256" key="4">
    <source>
        <dbReference type="SAM" id="MobiDB-lite"/>
    </source>
</evidence>
<organism evidence="6 7">
    <name type="scientific">Dimargaris verticillata</name>
    <dbReference type="NCBI Taxonomy" id="2761393"/>
    <lineage>
        <taxon>Eukaryota</taxon>
        <taxon>Fungi</taxon>
        <taxon>Fungi incertae sedis</taxon>
        <taxon>Zoopagomycota</taxon>
        <taxon>Kickxellomycotina</taxon>
        <taxon>Dimargaritomycetes</taxon>
        <taxon>Dimargaritales</taxon>
        <taxon>Dimargaritaceae</taxon>
        <taxon>Dimargaris</taxon>
    </lineage>
</organism>
<dbReference type="AlphaFoldDB" id="A0A9W8B041"/>
<sequence>MATFAYPEQTQQPAPAAGPVEHPATPKATLWMGDLEPWMDENYLRQTWYNLGEQVDVKMIYNRSTNGPAGYCFLDFPDVTTCNKALATYNGIFIPGTQKLFRLNWANSNGPNAPSNGGAAAAMVVNHGVDNGGPADRVRDFPIFVGDLGSEVNDYMLLSALQARFPSCYAANVKVDTRTGVNRGYGFARFTDEGEFHRALTELSGVQVGSRPIRVSTVTSSGRRHHHGHGYYSAGQPGHFAGGNGGGYPHPHHSGVPVPMGALDPNNTTVFVGGLIQPVTEADLRNHFQSFGLITNVKIPQGKGCAFVQFQQRPSAEMAIAQLNGTQLGASRIRLSWGRGHNHHHSHHAAALAHMSHHLPHGAYGRMNGGPAAAGGYYPQQPMPGPPRGMPYGNPPVGFVQPHDPMQQQHQAMAMDPATAAAMAQGFPQNGDKSVDPMKSEPGFSYGVQA</sequence>
<dbReference type="GO" id="GO:0003729">
    <property type="term" value="F:mRNA binding"/>
    <property type="evidence" value="ECO:0007669"/>
    <property type="project" value="InterPro"/>
</dbReference>
<dbReference type="FunFam" id="3.30.70.330:FF:000159">
    <property type="entry name" value="tRNA selenocysteine 1-associated protein 1"/>
    <property type="match status" value="1"/>
</dbReference>
<accession>A0A9W8B041</accession>
<evidence type="ECO:0000313" key="7">
    <source>
        <dbReference type="Proteomes" id="UP001151582"/>
    </source>
</evidence>
<dbReference type="EMBL" id="JANBQB010000571">
    <property type="protein sequence ID" value="KAJ1975078.1"/>
    <property type="molecule type" value="Genomic_DNA"/>
</dbReference>
<feature type="domain" description="RRM" evidence="5">
    <location>
        <begin position="28"/>
        <end position="108"/>
    </location>
</feature>
<keyword evidence="7" id="KW-1185">Reference proteome</keyword>
<evidence type="ECO:0000256" key="2">
    <source>
        <dbReference type="ARBA" id="ARBA00022884"/>
    </source>
</evidence>
<dbReference type="InterPro" id="IPR000504">
    <property type="entry name" value="RRM_dom"/>
</dbReference>
<dbReference type="InterPro" id="IPR050825">
    <property type="entry name" value="RBM42_RBP45_47-like"/>
</dbReference>
<reference evidence="6" key="1">
    <citation type="submission" date="2022-07" db="EMBL/GenBank/DDBJ databases">
        <title>Phylogenomic reconstructions and comparative analyses of Kickxellomycotina fungi.</title>
        <authorList>
            <person name="Reynolds N.K."/>
            <person name="Stajich J.E."/>
            <person name="Barry K."/>
            <person name="Grigoriev I.V."/>
            <person name="Crous P."/>
            <person name="Smith M.E."/>
        </authorList>
    </citation>
    <scope>NUCLEOTIDE SEQUENCE</scope>
    <source>
        <strain evidence="6">RSA 567</strain>
    </source>
</reference>
<proteinExistence type="predicted"/>
<dbReference type="PROSITE" id="PS50102">
    <property type="entry name" value="RRM"/>
    <property type="match status" value="3"/>
</dbReference>
<dbReference type="SUPFAM" id="SSF54928">
    <property type="entry name" value="RNA-binding domain, RBD"/>
    <property type="match status" value="2"/>
</dbReference>
<feature type="domain" description="RRM" evidence="5">
    <location>
        <begin position="141"/>
        <end position="220"/>
    </location>
</feature>
<evidence type="ECO:0000256" key="3">
    <source>
        <dbReference type="PROSITE-ProRule" id="PRU00176"/>
    </source>
</evidence>
<dbReference type="PANTHER" id="PTHR47640:SF10">
    <property type="entry name" value="TRNA SELENOCYSTEINE 1-ASSOCIATED PROTEIN 1-RELATED"/>
    <property type="match status" value="1"/>
</dbReference>
<dbReference type="CDD" id="cd12344">
    <property type="entry name" value="RRM1_SECp43_like"/>
    <property type="match status" value="1"/>
</dbReference>
<feature type="region of interest" description="Disordered" evidence="4">
    <location>
        <begin position="426"/>
        <end position="450"/>
    </location>
</feature>
<dbReference type="InterPro" id="IPR012677">
    <property type="entry name" value="Nucleotide-bd_a/b_plait_sf"/>
</dbReference>
<name>A0A9W8B041_9FUNG</name>
<dbReference type="GO" id="GO:0005829">
    <property type="term" value="C:cytosol"/>
    <property type="evidence" value="ECO:0007669"/>
    <property type="project" value="TreeGrafter"/>
</dbReference>
<protein>
    <recommendedName>
        <fullName evidence="5">RRM domain-containing protein</fullName>
    </recommendedName>
</protein>
<dbReference type="SMART" id="SM00360">
    <property type="entry name" value="RRM"/>
    <property type="match status" value="3"/>
</dbReference>
<feature type="region of interest" description="Disordered" evidence="4">
    <location>
        <begin position="1"/>
        <end position="23"/>
    </location>
</feature>
<comment type="caution">
    <text evidence="6">The sequence shown here is derived from an EMBL/GenBank/DDBJ whole genome shotgun (WGS) entry which is preliminary data.</text>
</comment>
<dbReference type="OrthoDB" id="446113at2759"/>
<evidence type="ECO:0000256" key="1">
    <source>
        <dbReference type="ARBA" id="ARBA00022737"/>
    </source>
</evidence>
<dbReference type="PANTHER" id="PTHR47640">
    <property type="entry name" value="TRNA SELENOCYSTEINE 1-ASSOCIATED PROTEIN 1-RELATED-RELATED"/>
    <property type="match status" value="1"/>
</dbReference>
<evidence type="ECO:0000259" key="5">
    <source>
        <dbReference type="PROSITE" id="PS50102"/>
    </source>
</evidence>
<dbReference type="InterPro" id="IPR035979">
    <property type="entry name" value="RBD_domain_sf"/>
</dbReference>
<dbReference type="GO" id="GO:0006376">
    <property type="term" value="P:mRNA splice site recognition"/>
    <property type="evidence" value="ECO:0007669"/>
    <property type="project" value="TreeGrafter"/>
</dbReference>